<organism evidence="1">
    <name type="scientific">Sphingobacterium sp. (strain 21)</name>
    <dbReference type="NCBI Taxonomy" id="743722"/>
    <lineage>
        <taxon>Bacteria</taxon>
        <taxon>Pseudomonadati</taxon>
        <taxon>Bacteroidota</taxon>
        <taxon>Sphingobacteriia</taxon>
        <taxon>Sphingobacteriales</taxon>
        <taxon>Sphingobacteriaceae</taxon>
        <taxon>Sphingobacterium</taxon>
    </lineage>
</organism>
<evidence type="ECO:0000313" key="1">
    <source>
        <dbReference type="EMBL" id="ADZ81470.1"/>
    </source>
</evidence>
<proteinExistence type="predicted"/>
<protein>
    <submittedName>
        <fullName evidence="1">Uncharacterized protein</fullName>
    </submittedName>
</protein>
<dbReference type="KEGG" id="shg:Sph21_4966"/>
<dbReference type="AlphaFoldDB" id="F4C9T5"/>
<dbReference type="HOGENOM" id="CLU_2901922_0_0_10"/>
<sequence>MCKKNGCWCKKIVYDGRLYLFYKTGLLYLIIEVNPEDKSVENNYYFEEYLSVISSNVLLFLF</sequence>
<reference evidence="1" key="1">
    <citation type="submission" date="2011-03" db="EMBL/GenBank/DDBJ databases">
        <title>Complete sequence of Sphingobacterium sp. 21.</title>
        <authorList>
            <consortium name="US DOE Joint Genome Institute"/>
            <person name="Lucas S."/>
            <person name="Copeland A."/>
            <person name="Lapidus A."/>
            <person name="Cheng J.-F."/>
            <person name="Goodwin L."/>
            <person name="Pitluck S."/>
            <person name="Davenport K."/>
            <person name="Detter J.C."/>
            <person name="Han C."/>
            <person name="Tapia R."/>
            <person name="Land M."/>
            <person name="Hauser L."/>
            <person name="Kyrpides N."/>
            <person name="Ivanova N."/>
            <person name="Ovchinnikova G."/>
            <person name="Pagani I."/>
            <person name="Siebers A.K."/>
            <person name="Allgaier M."/>
            <person name="Thelen M.P."/>
            <person name="Hugenholtz P."/>
            <person name="Woyke T."/>
        </authorList>
    </citation>
    <scope>NUCLEOTIDE SEQUENCE</scope>
    <source>
        <strain evidence="1">21</strain>
    </source>
</reference>
<name>F4C9T5_SPHS2</name>
<accession>F4C9T5</accession>
<dbReference type="EMBL" id="CP002584">
    <property type="protein sequence ID" value="ADZ81470.1"/>
    <property type="molecule type" value="Genomic_DNA"/>
</dbReference>
<gene>
    <name evidence="1" type="ordered locus">Sph21_4966</name>
</gene>